<dbReference type="SMART" id="SM00228">
    <property type="entry name" value="PDZ"/>
    <property type="match status" value="1"/>
</dbReference>
<dbReference type="InterPro" id="IPR036034">
    <property type="entry name" value="PDZ_sf"/>
</dbReference>
<comment type="caution">
    <text evidence="8">The sequence shown here is derived from an EMBL/GenBank/DDBJ whole genome shotgun (WGS) entry which is preliminary data.</text>
</comment>
<sequence>MKEKSRPFSFSNEQILFLSVIAVLLVVILLLGITVVRNQFPYKPAATRDERYNAQQVHKIEKVYNYILEHYVYDVDAQELLHAAIKGMTNYLDDVYTDYVIDSEATHLQDMIQGEFIGIGLMVQAIEESSDPLRYRFIVTYVYSGSAAEEAGIAVGDRIIAINGESLSSGATEEDVLTKLRGKSGSKVDLVLLRKEEKINLKVRRDKISLPTVQYGMLQPGLGYIRISQFTPQTVQTLEDVLESLQNQGVSQLILDLRDNPGGELESVVMATDLFLSKGLIVETKSRSSLQNKIYRANAAVSIDENIPIAVLINEQTASAAEVMAATLQDLNRATVYGKRSFGKSSVQVVLPLGNRPLEFLKMTVAHYFTASGKNISVEGITPDYEISSPYRLTQSEWSRFQSLRKESAYQQLLQQSLSLSEEELHDALVVFADDWDIPYDFLQMHIAQYVRYYEFDSMKINIHTDYILSKTIEALSGAQYS</sequence>
<evidence type="ECO:0000256" key="3">
    <source>
        <dbReference type="ARBA" id="ARBA00022801"/>
    </source>
</evidence>
<dbReference type="CDD" id="cd06782">
    <property type="entry name" value="cpPDZ_CPP-like"/>
    <property type="match status" value="1"/>
</dbReference>
<evidence type="ECO:0000313" key="8">
    <source>
        <dbReference type="EMBL" id="NIZ46946.1"/>
    </source>
</evidence>
<dbReference type="SUPFAM" id="SSF50156">
    <property type="entry name" value="PDZ domain-like"/>
    <property type="match status" value="1"/>
</dbReference>
<dbReference type="GO" id="GO:0006508">
    <property type="term" value="P:proteolysis"/>
    <property type="evidence" value="ECO:0007669"/>
    <property type="project" value="UniProtKB-KW"/>
</dbReference>
<dbReference type="InterPro" id="IPR041489">
    <property type="entry name" value="PDZ_6"/>
</dbReference>
<dbReference type="PROSITE" id="PS50106">
    <property type="entry name" value="PDZ"/>
    <property type="match status" value="1"/>
</dbReference>
<dbReference type="SMART" id="SM00245">
    <property type="entry name" value="TSPc"/>
    <property type="match status" value="1"/>
</dbReference>
<dbReference type="Pfam" id="PF03572">
    <property type="entry name" value="Peptidase_S41"/>
    <property type="match status" value="1"/>
</dbReference>
<dbReference type="InterPro" id="IPR055210">
    <property type="entry name" value="CtpA/B_N"/>
</dbReference>
<reference evidence="8" key="1">
    <citation type="submission" date="2020-03" db="EMBL/GenBank/DDBJ databases">
        <title>Spirochaetal bacteria isolated from arthropods constitute a novel genus Entomospira genus novum within the order Spirochaetales.</title>
        <authorList>
            <person name="Grana-Miraglia L."/>
            <person name="Sikutova S."/>
            <person name="Fingerle V."/>
            <person name="Sing A."/>
            <person name="Castillo-Ramirez S."/>
            <person name="Margos G."/>
            <person name="Rudolf I."/>
        </authorList>
    </citation>
    <scope>NUCLEOTIDE SEQUENCE</scope>
    <source>
        <strain evidence="8">BR208</strain>
    </source>
</reference>
<evidence type="ECO:0000256" key="1">
    <source>
        <dbReference type="ARBA" id="ARBA00009179"/>
    </source>
</evidence>
<dbReference type="RefSeq" id="WP_167703385.1">
    <property type="nucleotide sequence ID" value="NZ_CP118168.1"/>
</dbReference>
<keyword evidence="6" id="KW-1133">Transmembrane helix</keyword>
<dbReference type="GO" id="GO:0004175">
    <property type="term" value="F:endopeptidase activity"/>
    <property type="evidence" value="ECO:0007669"/>
    <property type="project" value="TreeGrafter"/>
</dbReference>
<keyword evidence="6" id="KW-0812">Transmembrane</keyword>
<dbReference type="Pfam" id="PF17820">
    <property type="entry name" value="PDZ_6"/>
    <property type="match status" value="1"/>
</dbReference>
<dbReference type="EMBL" id="JAATLK010000001">
    <property type="protein sequence ID" value="NIZ46946.1"/>
    <property type="molecule type" value="Genomic_DNA"/>
</dbReference>
<keyword evidence="6" id="KW-0472">Membrane</keyword>
<name>A0A968GFQ6_9SPIO</name>
<evidence type="ECO:0000313" key="9">
    <source>
        <dbReference type="Proteomes" id="UP000752013"/>
    </source>
</evidence>
<protein>
    <submittedName>
        <fullName evidence="8">S41 family peptidase</fullName>
    </submittedName>
</protein>
<dbReference type="GO" id="GO:0008236">
    <property type="term" value="F:serine-type peptidase activity"/>
    <property type="evidence" value="ECO:0007669"/>
    <property type="project" value="UniProtKB-KW"/>
</dbReference>
<dbReference type="Gene3D" id="3.30.750.44">
    <property type="match status" value="1"/>
</dbReference>
<dbReference type="GO" id="GO:0007165">
    <property type="term" value="P:signal transduction"/>
    <property type="evidence" value="ECO:0007669"/>
    <property type="project" value="TreeGrafter"/>
</dbReference>
<dbReference type="SUPFAM" id="SSF52096">
    <property type="entry name" value="ClpP/crotonase"/>
    <property type="match status" value="1"/>
</dbReference>
<dbReference type="GO" id="GO:0030288">
    <property type="term" value="C:outer membrane-bounded periplasmic space"/>
    <property type="evidence" value="ECO:0007669"/>
    <property type="project" value="TreeGrafter"/>
</dbReference>
<dbReference type="InterPro" id="IPR005151">
    <property type="entry name" value="Tail-specific_protease"/>
</dbReference>
<dbReference type="Gene3D" id="2.30.42.10">
    <property type="match status" value="1"/>
</dbReference>
<dbReference type="AlphaFoldDB" id="A0A968GFQ6"/>
<dbReference type="CDD" id="cd07560">
    <property type="entry name" value="Peptidase_S41_CPP"/>
    <property type="match status" value="1"/>
</dbReference>
<evidence type="ECO:0000256" key="4">
    <source>
        <dbReference type="ARBA" id="ARBA00022825"/>
    </source>
</evidence>
<feature type="transmembrane region" description="Helical" evidence="6">
    <location>
        <begin position="15"/>
        <end position="36"/>
    </location>
</feature>
<dbReference type="Proteomes" id="UP000752013">
    <property type="component" value="Unassembled WGS sequence"/>
</dbReference>
<dbReference type="PANTHER" id="PTHR32060:SF30">
    <property type="entry name" value="CARBOXY-TERMINAL PROCESSING PROTEASE CTPA"/>
    <property type="match status" value="1"/>
</dbReference>
<keyword evidence="3 5" id="KW-0378">Hydrolase</keyword>
<dbReference type="InterPro" id="IPR004447">
    <property type="entry name" value="Peptidase_S41A"/>
</dbReference>
<organism evidence="8 9">
    <name type="scientific">Entomospira nematocerorum</name>
    <dbReference type="NCBI Taxonomy" id="2719987"/>
    <lineage>
        <taxon>Bacteria</taxon>
        <taxon>Pseudomonadati</taxon>
        <taxon>Spirochaetota</taxon>
        <taxon>Spirochaetia</taxon>
        <taxon>Spirochaetales</taxon>
        <taxon>Spirochaetaceae</taxon>
        <taxon>Entomospira</taxon>
    </lineage>
</organism>
<keyword evidence="4 5" id="KW-0720">Serine protease</keyword>
<evidence type="ECO:0000256" key="2">
    <source>
        <dbReference type="ARBA" id="ARBA00022670"/>
    </source>
</evidence>
<proteinExistence type="inferred from homology"/>
<dbReference type="InterPro" id="IPR029045">
    <property type="entry name" value="ClpP/crotonase-like_dom_sf"/>
</dbReference>
<feature type="domain" description="PDZ" evidence="7">
    <location>
        <begin position="105"/>
        <end position="207"/>
    </location>
</feature>
<dbReference type="InterPro" id="IPR001478">
    <property type="entry name" value="PDZ"/>
</dbReference>
<evidence type="ECO:0000256" key="6">
    <source>
        <dbReference type="SAM" id="Phobius"/>
    </source>
</evidence>
<evidence type="ECO:0000259" key="7">
    <source>
        <dbReference type="PROSITE" id="PS50106"/>
    </source>
</evidence>
<keyword evidence="2 5" id="KW-0645">Protease</keyword>
<accession>A0A968GFQ6</accession>
<dbReference type="NCBIfam" id="TIGR00225">
    <property type="entry name" value="prc"/>
    <property type="match status" value="1"/>
</dbReference>
<dbReference type="Gene3D" id="3.90.226.10">
    <property type="entry name" value="2-enoyl-CoA Hydratase, Chain A, domain 1"/>
    <property type="match status" value="1"/>
</dbReference>
<dbReference type="PANTHER" id="PTHR32060">
    <property type="entry name" value="TAIL-SPECIFIC PROTEASE"/>
    <property type="match status" value="1"/>
</dbReference>
<gene>
    <name evidence="8" type="ORF">HCT46_03320</name>
</gene>
<evidence type="ECO:0000256" key="5">
    <source>
        <dbReference type="RuleBase" id="RU004404"/>
    </source>
</evidence>
<keyword evidence="9" id="KW-1185">Reference proteome</keyword>
<dbReference type="Pfam" id="PF22694">
    <property type="entry name" value="CtpB_N-like"/>
    <property type="match status" value="1"/>
</dbReference>
<comment type="similarity">
    <text evidence="1 5">Belongs to the peptidase S41A family.</text>
</comment>